<comment type="similarity">
    <text evidence="3 8">Belongs to the peptidase M17 family.</text>
</comment>
<dbReference type="Proteomes" id="UP000192342">
    <property type="component" value="Unassembled WGS sequence"/>
</dbReference>
<feature type="binding site" evidence="8">
    <location>
        <position position="347"/>
    </location>
    <ligand>
        <name>Mn(2+)</name>
        <dbReference type="ChEBI" id="CHEBI:29035"/>
        <label>1</label>
    </ligand>
</feature>
<dbReference type="InterPro" id="IPR023042">
    <property type="entry name" value="Peptidase_M17_leu_NH2_pept"/>
</dbReference>
<feature type="binding site" evidence="8">
    <location>
        <position position="349"/>
    </location>
    <ligand>
        <name>Mn(2+)</name>
        <dbReference type="ChEBI" id="CHEBI:29035"/>
        <label>2</label>
    </ligand>
</feature>
<comment type="subcellular location">
    <subcellularLocation>
        <location evidence="8">Cytoplasm</location>
    </subcellularLocation>
</comment>
<evidence type="ECO:0000313" key="11">
    <source>
        <dbReference type="Proteomes" id="UP000192342"/>
    </source>
</evidence>
<comment type="cofactor">
    <cofactor evidence="8">
        <name>Mn(2+)</name>
        <dbReference type="ChEBI" id="CHEBI:29035"/>
    </cofactor>
    <text evidence="8">Binds 2 manganese ions per subunit.</text>
</comment>
<comment type="catalytic activity">
    <reaction evidence="2 8">
        <text>Release of an N-terminal amino acid, preferentially leucine, but not glutamic or aspartic acids.</text>
        <dbReference type="EC" id="3.4.11.10"/>
    </reaction>
</comment>
<dbReference type="HAMAP" id="MF_00181">
    <property type="entry name" value="Cytosol_peptidase_M17"/>
    <property type="match status" value="1"/>
</dbReference>
<dbReference type="PRINTS" id="PR00481">
    <property type="entry name" value="LAMNOPPTDASE"/>
</dbReference>
<dbReference type="OrthoDB" id="9809354at2"/>
<dbReference type="InterPro" id="IPR000819">
    <property type="entry name" value="Peptidase_M17_C"/>
</dbReference>
<dbReference type="EC" id="3.4.11.1" evidence="8"/>
<feature type="binding site" evidence="8">
    <location>
        <position position="270"/>
    </location>
    <ligand>
        <name>Mn(2+)</name>
        <dbReference type="ChEBI" id="CHEBI:29035"/>
        <label>1</label>
    </ligand>
</feature>
<keyword evidence="11" id="KW-1185">Reference proteome</keyword>
<keyword evidence="6 8" id="KW-0378">Hydrolase</keyword>
<evidence type="ECO:0000256" key="3">
    <source>
        <dbReference type="ARBA" id="ARBA00009528"/>
    </source>
</evidence>
<name>A0A1Y1SFI3_9GAMM</name>
<dbReference type="SUPFAM" id="SSF52949">
    <property type="entry name" value="Macro domain-like"/>
    <property type="match status" value="1"/>
</dbReference>
<feature type="binding site" evidence="8">
    <location>
        <position position="265"/>
    </location>
    <ligand>
        <name>Mn(2+)</name>
        <dbReference type="ChEBI" id="CHEBI:29035"/>
        <label>2</label>
    </ligand>
</feature>
<keyword evidence="5 8" id="KW-0645">Protease</keyword>
<comment type="catalytic activity">
    <reaction evidence="1 8">
        <text>Release of an N-terminal amino acid, Xaa-|-Yaa-, in which Xaa is preferably Leu, but may be other amino acids including Pro although not Arg or Lys, and Yaa may be Pro. Amino acid amides and methyl esters are also readily hydrolyzed, but rates on arylamides are exceedingly low.</text>
        <dbReference type="EC" id="3.4.11.1"/>
    </reaction>
</comment>
<dbReference type="STRING" id="1317117.ATO7_00745"/>
<dbReference type="InterPro" id="IPR008283">
    <property type="entry name" value="Peptidase_M17_N"/>
</dbReference>
<proteinExistence type="inferred from homology"/>
<evidence type="ECO:0000256" key="6">
    <source>
        <dbReference type="ARBA" id="ARBA00022801"/>
    </source>
</evidence>
<sequence>MKYQIKAGAADKQRTACLVLGVFERRKLSEPAQAVDQATDGLLTEMLGSGDMDGRVGQTLLLHKPQGVACERILLVGLGKNTDFNATRYTQALTSAAQALSKLGGKDCYNTLSLLSVQGMDASFAVRQGVLASAAAFYRFDELLIKKAPASKLKSMTLAVAARSAALDAALAQATATAAGVKLTMDLGNRPGNLCTPSDLAALAQDMAKGQKNLSCTVLEEKDMAKLGMGALLSVSRGSRQPAKLIIMEYKGGKKGDKPVALVGKGLTFDAGGISLKPAAKMEEMKFDMCGGATVFGVFQALIEAQPNINVLGIVPASENLPDGDANKPGDVVKSMAGISIEVINTDAEGRLILCDALTYTQENYDPEVIIDMATLTGACVVALGDQATGLFANNQQLADELLAAGQSTADRAWQMPLWEEYQNQLKSAVADVANVGGPGAGAITAASFLHRFTRKATWAHLDIAGTAWNARKLGTGRPVPMLMQYLFNKAS</sequence>
<dbReference type="GO" id="GO:0070006">
    <property type="term" value="F:metalloaminopeptidase activity"/>
    <property type="evidence" value="ECO:0007669"/>
    <property type="project" value="InterPro"/>
</dbReference>
<feature type="binding site" evidence="8">
    <location>
        <position position="288"/>
    </location>
    <ligand>
        <name>Mn(2+)</name>
        <dbReference type="ChEBI" id="CHEBI:29035"/>
        <label>2</label>
    </ligand>
</feature>
<dbReference type="CDD" id="cd00433">
    <property type="entry name" value="Peptidase_M17"/>
    <property type="match status" value="1"/>
</dbReference>
<evidence type="ECO:0000256" key="7">
    <source>
        <dbReference type="ARBA" id="ARBA00023211"/>
    </source>
</evidence>
<evidence type="ECO:0000256" key="8">
    <source>
        <dbReference type="HAMAP-Rule" id="MF_00181"/>
    </source>
</evidence>
<dbReference type="InterPro" id="IPR043472">
    <property type="entry name" value="Macro_dom-like"/>
</dbReference>
<accession>A0A1Y1SFI3</accession>
<feature type="active site" evidence="8">
    <location>
        <position position="277"/>
    </location>
</feature>
<dbReference type="RefSeq" id="WP_083559009.1">
    <property type="nucleotide sequence ID" value="NZ_AQQV01000001.1"/>
</dbReference>
<evidence type="ECO:0000256" key="5">
    <source>
        <dbReference type="ARBA" id="ARBA00022670"/>
    </source>
</evidence>
<dbReference type="GO" id="GO:0030145">
    <property type="term" value="F:manganese ion binding"/>
    <property type="evidence" value="ECO:0007669"/>
    <property type="project" value="UniProtKB-UniRule"/>
</dbReference>
<organism evidence="10 11">
    <name type="scientific">Oceanococcus atlanticus</name>
    <dbReference type="NCBI Taxonomy" id="1317117"/>
    <lineage>
        <taxon>Bacteria</taxon>
        <taxon>Pseudomonadati</taxon>
        <taxon>Pseudomonadota</taxon>
        <taxon>Gammaproteobacteria</taxon>
        <taxon>Chromatiales</taxon>
        <taxon>Oceanococcaceae</taxon>
        <taxon>Oceanococcus</taxon>
    </lineage>
</organism>
<evidence type="ECO:0000313" key="10">
    <source>
        <dbReference type="EMBL" id="ORE88358.1"/>
    </source>
</evidence>
<gene>
    <name evidence="8" type="primary">pepA</name>
    <name evidence="10" type="ORF">ATO7_00745</name>
</gene>
<evidence type="ECO:0000256" key="2">
    <source>
        <dbReference type="ARBA" id="ARBA00000967"/>
    </source>
</evidence>
<dbReference type="EC" id="3.4.11.10" evidence="8"/>
<comment type="function">
    <text evidence="8">Presumably involved in the processing and regular turnover of intracellular proteins. Catalyzes the removal of unsubstituted N-terminal amino acids from various peptides.</text>
</comment>
<feature type="active site" evidence="8">
    <location>
        <position position="351"/>
    </location>
</feature>
<dbReference type="Gene3D" id="3.40.630.10">
    <property type="entry name" value="Zn peptidases"/>
    <property type="match status" value="1"/>
</dbReference>
<dbReference type="NCBIfam" id="NF002077">
    <property type="entry name" value="PRK00913.2-4"/>
    <property type="match status" value="1"/>
</dbReference>
<keyword evidence="8" id="KW-0479">Metal-binding</keyword>
<dbReference type="EMBL" id="AQQV01000001">
    <property type="protein sequence ID" value="ORE88358.1"/>
    <property type="molecule type" value="Genomic_DNA"/>
</dbReference>
<keyword evidence="7 8" id="KW-0464">Manganese</keyword>
<dbReference type="InterPro" id="IPR011356">
    <property type="entry name" value="Leucine_aapep/pepB"/>
</dbReference>
<dbReference type="PROSITE" id="PS00631">
    <property type="entry name" value="CYTOSOL_AP"/>
    <property type="match status" value="1"/>
</dbReference>
<keyword evidence="8" id="KW-0963">Cytoplasm</keyword>
<dbReference type="Pfam" id="PF00883">
    <property type="entry name" value="Peptidase_M17"/>
    <property type="match status" value="1"/>
</dbReference>
<feature type="domain" description="Cytosol aminopeptidase" evidence="9">
    <location>
        <begin position="345"/>
        <end position="352"/>
    </location>
</feature>
<feature type="binding site" evidence="8">
    <location>
        <position position="349"/>
    </location>
    <ligand>
        <name>Mn(2+)</name>
        <dbReference type="ChEBI" id="CHEBI:29035"/>
        <label>1</label>
    </ligand>
</feature>
<dbReference type="SUPFAM" id="SSF53187">
    <property type="entry name" value="Zn-dependent exopeptidases"/>
    <property type="match status" value="1"/>
</dbReference>
<dbReference type="Gene3D" id="3.40.220.10">
    <property type="entry name" value="Leucine Aminopeptidase, subunit E, domain 1"/>
    <property type="match status" value="1"/>
</dbReference>
<dbReference type="PANTHER" id="PTHR11963:SF23">
    <property type="entry name" value="CYTOSOL AMINOPEPTIDASE"/>
    <property type="match status" value="1"/>
</dbReference>
<dbReference type="GO" id="GO:0005737">
    <property type="term" value="C:cytoplasm"/>
    <property type="evidence" value="ECO:0007669"/>
    <property type="project" value="UniProtKB-SubCell"/>
</dbReference>
<evidence type="ECO:0000256" key="4">
    <source>
        <dbReference type="ARBA" id="ARBA00022438"/>
    </source>
</evidence>
<dbReference type="GO" id="GO:0006508">
    <property type="term" value="P:proteolysis"/>
    <property type="evidence" value="ECO:0007669"/>
    <property type="project" value="UniProtKB-KW"/>
</dbReference>
<keyword evidence="4 8" id="KW-0031">Aminopeptidase</keyword>
<reference evidence="10 11" key="1">
    <citation type="submission" date="2013-04" db="EMBL/GenBank/DDBJ databases">
        <title>Oceanococcus atlanticus 22II-S10r2 Genome Sequencing.</title>
        <authorList>
            <person name="Lai Q."/>
            <person name="Li G."/>
            <person name="Shao Z."/>
        </authorList>
    </citation>
    <scope>NUCLEOTIDE SEQUENCE [LARGE SCALE GENOMIC DNA]</scope>
    <source>
        <strain evidence="10 11">22II-S10r2</strain>
    </source>
</reference>
<comment type="caution">
    <text evidence="10">The sequence shown here is derived from an EMBL/GenBank/DDBJ whole genome shotgun (WGS) entry which is preliminary data.</text>
</comment>
<evidence type="ECO:0000256" key="1">
    <source>
        <dbReference type="ARBA" id="ARBA00000135"/>
    </source>
</evidence>
<dbReference type="Pfam" id="PF02789">
    <property type="entry name" value="Peptidase_M17_N"/>
    <property type="match status" value="1"/>
</dbReference>
<dbReference type="AlphaFoldDB" id="A0A1Y1SFI3"/>
<evidence type="ECO:0000259" key="9">
    <source>
        <dbReference type="PROSITE" id="PS00631"/>
    </source>
</evidence>
<dbReference type="NCBIfam" id="NF002074">
    <property type="entry name" value="PRK00913.1-4"/>
    <property type="match status" value="1"/>
</dbReference>
<feature type="binding site" evidence="8">
    <location>
        <position position="270"/>
    </location>
    <ligand>
        <name>Mn(2+)</name>
        <dbReference type="ChEBI" id="CHEBI:29035"/>
        <label>2</label>
    </ligand>
</feature>
<protein>
    <recommendedName>
        <fullName evidence="8">Probable cytosol aminopeptidase</fullName>
        <ecNumber evidence="8">3.4.11.1</ecNumber>
    </recommendedName>
    <alternativeName>
        <fullName evidence="8">Leucine aminopeptidase</fullName>
        <shortName evidence="8">LAP</shortName>
        <ecNumber evidence="8">3.4.11.10</ecNumber>
    </alternativeName>
    <alternativeName>
        <fullName evidence="8">Leucyl aminopeptidase</fullName>
    </alternativeName>
</protein>
<dbReference type="PANTHER" id="PTHR11963">
    <property type="entry name" value="LEUCINE AMINOPEPTIDASE-RELATED"/>
    <property type="match status" value="1"/>
</dbReference>